<dbReference type="PROSITE" id="PS00018">
    <property type="entry name" value="EF_HAND_1"/>
    <property type="match status" value="4"/>
</dbReference>
<evidence type="ECO:0000256" key="11">
    <source>
        <dbReference type="ARBA" id="ARBA00024334"/>
    </source>
</evidence>
<evidence type="ECO:0000259" key="16">
    <source>
        <dbReference type="PROSITE" id="PS50222"/>
    </source>
</evidence>
<keyword evidence="6" id="KW-0677">Repeat</keyword>
<comment type="caution">
    <text evidence="17">The sequence shown here is derived from an EMBL/GenBank/DDBJ whole genome shotgun (WGS) entry which is preliminary data.</text>
</comment>
<sequence length="530" mass="61040">MASTPSLIEEKPRSSSADDLTITRQDFLFHRKSTHATNDTTVGERWDDHYRLSGQWLGKGRFGRVALVEHLQTGQKRAMKLLEKRQVSPEAFWKETQVLKTLDHPNLLRLYETFEDDTRYYIVTERATQHGNLFYFFRELQLSSQNQKSLNELDIARLIRQILVCVNHCHAHGVIHSDIKMENILLDADDPKFERITLADFGFSLFYHQEEERPRRGTPEYLAPEVFVGTTYGPKCDIWSLGVMAFVLLTEGHLPFTGTQQEIYNQISMNTRTDHWDLPAWEQVTPEGKAFVQSLLQVDEAKRPTAQEALSDSWFEIIMIQQQQSTTILEASSWHESLLKFSARQKLQQATYAFLVAQLTFKSRKKVIDEMFKGLDVNDDGTISRQEIEDACTKRGCPISKEELHSIFRNVDIDQNDCINYWEFTAATANPRNMLCEDNLEIAFQTFDVNKDNCINAEDLKVIFRHGGLIGGYHHEEEEDSVVDEAVIDAIVEEVDANGDGKISLEEFKAMMEETVKLQTTKRPRCELGN</sequence>
<dbReference type="FunFam" id="3.30.200.20:FF:000315">
    <property type="entry name" value="Calcium-dependent protein kinase 3"/>
    <property type="match status" value="1"/>
</dbReference>
<evidence type="ECO:0000313" key="18">
    <source>
        <dbReference type="Proteomes" id="UP001153069"/>
    </source>
</evidence>
<keyword evidence="3" id="KW-0723">Serine/threonine-protein kinase</keyword>
<dbReference type="PANTHER" id="PTHR24349">
    <property type="entry name" value="SERINE/THREONINE-PROTEIN KINASE"/>
    <property type="match status" value="1"/>
</dbReference>
<dbReference type="SUPFAM" id="SSF56112">
    <property type="entry name" value="Protein kinase-like (PK-like)"/>
    <property type="match status" value="1"/>
</dbReference>
<dbReference type="OrthoDB" id="74764at2759"/>
<evidence type="ECO:0000256" key="13">
    <source>
        <dbReference type="ARBA" id="ARBA00048679"/>
    </source>
</evidence>
<dbReference type="Gene3D" id="1.10.238.10">
    <property type="entry name" value="EF-hand"/>
    <property type="match status" value="2"/>
</dbReference>
<evidence type="ECO:0000259" key="15">
    <source>
        <dbReference type="PROSITE" id="PS50011"/>
    </source>
</evidence>
<dbReference type="Pfam" id="PF13499">
    <property type="entry name" value="EF-hand_7"/>
    <property type="match status" value="2"/>
</dbReference>
<evidence type="ECO:0000256" key="14">
    <source>
        <dbReference type="PROSITE-ProRule" id="PRU10141"/>
    </source>
</evidence>
<keyword evidence="9" id="KW-0106">Calcium</keyword>
<dbReference type="Gene3D" id="3.30.200.20">
    <property type="entry name" value="Phosphorylase Kinase, domain 1"/>
    <property type="match status" value="1"/>
</dbReference>
<keyword evidence="4" id="KW-0808">Transferase</keyword>
<dbReference type="Gene3D" id="1.10.510.10">
    <property type="entry name" value="Transferase(Phosphotransferase) domain 1"/>
    <property type="match status" value="1"/>
</dbReference>
<keyword evidence="10 14" id="KW-0067">ATP-binding</keyword>
<gene>
    <name evidence="17" type="ORF">SEMRO_526_G160470.1</name>
</gene>
<dbReference type="InterPro" id="IPR018247">
    <property type="entry name" value="EF_Hand_1_Ca_BS"/>
</dbReference>
<dbReference type="InterPro" id="IPR017441">
    <property type="entry name" value="Protein_kinase_ATP_BS"/>
</dbReference>
<keyword evidence="7 14" id="KW-0547">Nucleotide-binding</keyword>
<dbReference type="EC" id="2.7.11.1" evidence="2"/>
<dbReference type="InterPro" id="IPR011009">
    <property type="entry name" value="Kinase-like_dom_sf"/>
</dbReference>
<dbReference type="InterPro" id="IPR008271">
    <property type="entry name" value="Ser/Thr_kinase_AS"/>
</dbReference>
<evidence type="ECO:0000256" key="6">
    <source>
        <dbReference type="ARBA" id="ARBA00022737"/>
    </source>
</evidence>
<dbReference type="CDD" id="cd00051">
    <property type="entry name" value="EFh"/>
    <property type="match status" value="2"/>
</dbReference>
<comment type="catalytic activity">
    <reaction evidence="12">
        <text>L-threonyl-[protein] + ATP = O-phospho-L-threonyl-[protein] + ADP + H(+)</text>
        <dbReference type="Rhea" id="RHEA:46608"/>
        <dbReference type="Rhea" id="RHEA-COMP:11060"/>
        <dbReference type="Rhea" id="RHEA-COMP:11605"/>
        <dbReference type="ChEBI" id="CHEBI:15378"/>
        <dbReference type="ChEBI" id="CHEBI:30013"/>
        <dbReference type="ChEBI" id="CHEBI:30616"/>
        <dbReference type="ChEBI" id="CHEBI:61977"/>
        <dbReference type="ChEBI" id="CHEBI:456216"/>
        <dbReference type="EC" id="2.7.11.1"/>
    </reaction>
</comment>
<dbReference type="PROSITE" id="PS00108">
    <property type="entry name" value="PROTEIN_KINASE_ST"/>
    <property type="match status" value="1"/>
</dbReference>
<evidence type="ECO:0000256" key="2">
    <source>
        <dbReference type="ARBA" id="ARBA00012513"/>
    </source>
</evidence>
<feature type="domain" description="Protein kinase" evidence="15">
    <location>
        <begin position="51"/>
        <end position="315"/>
    </location>
</feature>
<proteinExistence type="inferred from homology"/>
<comment type="catalytic activity">
    <reaction evidence="13">
        <text>L-seryl-[protein] + ATP = O-phospho-L-seryl-[protein] + ADP + H(+)</text>
        <dbReference type="Rhea" id="RHEA:17989"/>
        <dbReference type="Rhea" id="RHEA-COMP:9863"/>
        <dbReference type="Rhea" id="RHEA-COMP:11604"/>
        <dbReference type="ChEBI" id="CHEBI:15378"/>
        <dbReference type="ChEBI" id="CHEBI:29999"/>
        <dbReference type="ChEBI" id="CHEBI:30616"/>
        <dbReference type="ChEBI" id="CHEBI:83421"/>
        <dbReference type="ChEBI" id="CHEBI:456216"/>
        <dbReference type="EC" id="2.7.11.1"/>
    </reaction>
</comment>
<organism evidence="17 18">
    <name type="scientific">Seminavis robusta</name>
    <dbReference type="NCBI Taxonomy" id="568900"/>
    <lineage>
        <taxon>Eukaryota</taxon>
        <taxon>Sar</taxon>
        <taxon>Stramenopiles</taxon>
        <taxon>Ochrophyta</taxon>
        <taxon>Bacillariophyta</taxon>
        <taxon>Bacillariophyceae</taxon>
        <taxon>Bacillariophycidae</taxon>
        <taxon>Naviculales</taxon>
        <taxon>Naviculaceae</taxon>
        <taxon>Seminavis</taxon>
    </lineage>
</organism>
<keyword evidence="5" id="KW-0479">Metal-binding</keyword>
<dbReference type="Proteomes" id="UP001153069">
    <property type="component" value="Unassembled WGS sequence"/>
</dbReference>
<evidence type="ECO:0000256" key="4">
    <source>
        <dbReference type="ARBA" id="ARBA00022679"/>
    </source>
</evidence>
<comment type="similarity">
    <text evidence="11">Belongs to the protein kinase superfamily. Ser/Thr protein kinase family. CDPK subfamily.</text>
</comment>
<evidence type="ECO:0000256" key="7">
    <source>
        <dbReference type="ARBA" id="ARBA00022741"/>
    </source>
</evidence>
<evidence type="ECO:0000256" key="5">
    <source>
        <dbReference type="ARBA" id="ARBA00022723"/>
    </source>
</evidence>
<keyword evidence="18" id="KW-1185">Reference proteome</keyword>
<feature type="binding site" evidence="14">
    <location>
        <position position="80"/>
    </location>
    <ligand>
        <name>ATP</name>
        <dbReference type="ChEBI" id="CHEBI:30616"/>
    </ligand>
</feature>
<dbReference type="Pfam" id="PF00069">
    <property type="entry name" value="Pkinase"/>
    <property type="match status" value="1"/>
</dbReference>
<dbReference type="PROSITE" id="PS50011">
    <property type="entry name" value="PROTEIN_KINASE_DOM"/>
    <property type="match status" value="1"/>
</dbReference>
<reference evidence="17" key="1">
    <citation type="submission" date="2020-06" db="EMBL/GenBank/DDBJ databases">
        <authorList>
            <consortium name="Plant Systems Biology data submission"/>
        </authorList>
    </citation>
    <scope>NUCLEOTIDE SEQUENCE</scope>
    <source>
        <strain evidence="17">D6</strain>
    </source>
</reference>
<dbReference type="EMBL" id="CAICTM010000525">
    <property type="protein sequence ID" value="CAB9512262.1"/>
    <property type="molecule type" value="Genomic_DNA"/>
</dbReference>
<accession>A0A9N8HGU0</accession>
<dbReference type="GO" id="GO:0005524">
    <property type="term" value="F:ATP binding"/>
    <property type="evidence" value="ECO:0007669"/>
    <property type="project" value="UniProtKB-UniRule"/>
</dbReference>
<keyword evidence="8 17" id="KW-0418">Kinase</keyword>
<name>A0A9N8HGU0_9STRA</name>
<evidence type="ECO:0000256" key="9">
    <source>
        <dbReference type="ARBA" id="ARBA00022837"/>
    </source>
</evidence>
<dbReference type="InterPro" id="IPR000719">
    <property type="entry name" value="Prot_kinase_dom"/>
</dbReference>
<dbReference type="InterPro" id="IPR011992">
    <property type="entry name" value="EF-hand-dom_pair"/>
</dbReference>
<evidence type="ECO:0000256" key="12">
    <source>
        <dbReference type="ARBA" id="ARBA00047899"/>
    </source>
</evidence>
<evidence type="ECO:0000256" key="1">
    <source>
        <dbReference type="ARBA" id="ARBA00001946"/>
    </source>
</evidence>
<protein>
    <recommendedName>
        <fullName evidence="2">non-specific serine/threonine protein kinase</fullName>
        <ecNumber evidence="2">2.7.11.1</ecNumber>
    </recommendedName>
</protein>
<dbReference type="SUPFAM" id="SSF47473">
    <property type="entry name" value="EF-hand"/>
    <property type="match status" value="1"/>
</dbReference>
<feature type="domain" description="EF-hand" evidence="16">
    <location>
        <begin position="435"/>
        <end position="470"/>
    </location>
</feature>
<dbReference type="InterPro" id="IPR002048">
    <property type="entry name" value="EF_hand_dom"/>
</dbReference>
<evidence type="ECO:0000256" key="3">
    <source>
        <dbReference type="ARBA" id="ARBA00022527"/>
    </source>
</evidence>
<comment type="cofactor">
    <cofactor evidence="1">
        <name>Mg(2+)</name>
        <dbReference type="ChEBI" id="CHEBI:18420"/>
    </cofactor>
</comment>
<evidence type="ECO:0000256" key="10">
    <source>
        <dbReference type="ARBA" id="ARBA00022840"/>
    </source>
</evidence>
<dbReference type="PROSITE" id="PS00107">
    <property type="entry name" value="PROTEIN_KINASE_ATP"/>
    <property type="match status" value="1"/>
</dbReference>
<feature type="domain" description="EF-hand" evidence="16">
    <location>
        <begin position="363"/>
        <end position="398"/>
    </location>
</feature>
<feature type="domain" description="EF-hand" evidence="16">
    <location>
        <begin position="483"/>
        <end position="518"/>
    </location>
</feature>
<dbReference type="SMART" id="SM00220">
    <property type="entry name" value="S_TKc"/>
    <property type="match status" value="1"/>
</dbReference>
<evidence type="ECO:0000313" key="17">
    <source>
        <dbReference type="EMBL" id="CAB9512262.1"/>
    </source>
</evidence>
<dbReference type="AlphaFoldDB" id="A0A9N8HGU0"/>
<dbReference type="GO" id="GO:0005509">
    <property type="term" value="F:calcium ion binding"/>
    <property type="evidence" value="ECO:0007669"/>
    <property type="project" value="InterPro"/>
</dbReference>
<dbReference type="GO" id="GO:0004674">
    <property type="term" value="F:protein serine/threonine kinase activity"/>
    <property type="evidence" value="ECO:0007669"/>
    <property type="project" value="UniProtKB-KW"/>
</dbReference>
<evidence type="ECO:0000256" key="8">
    <source>
        <dbReference type="ARBA" id="ARBA00022777"/>
    </source>
</evidence>
<dbReference type="InterPro" id="IPR050205">
    <property type="entry name" value="CDPK_Ser/Thr_kinases"/>
</dbReference>
<dbReference type="PROSITE" id="PS50222">
    <property type="entry name" value="EF_HAND_2"/>
    <property type="match status" value="3"/>
</dbReference>
<dbReference type="SMART" id="SM00054">
    <property type="entry name" value="EFh"/>
    <property type="match status" value="4"/>
</dbReference>